<dbReference type="InterPro" id="IPR032821">
    <property type="entry name" value="PKS_assoc"/>
</dbReference>
<dbReference type="SUPFAM" id="SSF55048">
    <property type="entry name" value="Probable ACP-binding domain of malonyl-CoA ACP transacylase"/>
    <property type="match status" value="2"/>
</dbReference>
<dbReference type="Pfam" id="PF08659">
    <property type="entry name" value="KR"/>
    <property type="match status" value="2"/>
</dbReference>
<feature type="region of interest" description="Disordered" evidence="10">
    <location>
        <begin position="454"/>
        <end position="507"/>
    </location>
</feature>
<dbReference type="InterPro" id="IPR014030">
    <property type="entry name" value="Ketoacyl_synth_N"/>
</dbReference>
<evidence type="ECO:0000256" key="6">
    <source>
        <dbReference type="ARBA" id="ARBA00023194"/>
    </source>
</evidence>
<dbReference type="Gene3D" id="1.10.1200.10">
    <property type="entry name" value="ACP-like"/>
    <property type="match status" value="2"/>
</dbReference>
<dbReference type="InterPro" id="IPR016035">
    <property type="entry name" value="Acyl_Trfase/lysoPLipase"/>
</dbReference>
<dbReference type="InterPro" id="IPR016036">
    <property type="entry name" value="Malonyl_transacylase_ACP-bd"/>
</dbReference>
<keyword evidence="3" id="KW-0596">Phosphopantetheine</keyword>
<dbReference type="RefSeq" id="WP_208878741.1">
    <property type="nucleotide sequence ID" value="NZ_CP031320.1"/>
</dbReference>
<evidence type="ECO:0000256" key="3">
    <source>
        <dbReference type="ARBA" id="ARBA00022450"/>
    </source>
</evidence>
<feature type="domain" description="PKS/mFAS DH" evidence="13">
    <location>
        <begin position="2561"/>
        <end position="2889"/>
    </location>
</feature>
<keyword evidence="6" id="KW-0045">Antibiotic biosynthesis</keyword>
<accession>A0A345XQ02</accession>
<dbReference type="PANTHER" id="PTHR43775:SF51">
    <property type="entry name" value="INACTIVE PHENOLPHTHIOCEROL SYNTHESIS POLYKETIDE SYNTHASE TYPE I PKS1-RELATED"/>
    <property type="match status" value="1"/>
</dbReference>
<evidence type="ECO:0000259" key="13">
    <source>
        <dbReference type="PROSITE" id="PS52019"/>
    </source>
</evidence>
<reference evidence="14 15" key="1">
    <citation type="submission" date="2018-07" db="EMBL/GenBank/DDBJ databases">
        <title>Draft genome of the type strain Streptomyces armeniacus ATCC 15676.</title>
        <authorList>
            <person name="Labana P."/>
            <person name="Gosse J.T."/>
            <person name="Boddy C.N."/>
        </authorList>
    </citation>
    <scope>NUCLEOTIDE SEQUENCE [LARGE SCALE GENOMIC DNA]</scope>
    <source>
        <strain evidence="14 15">ATCC 15676</strain>
    </source>
</reference>
<feature type="region of interest" description="Disordered" evidence="10">
    <location>
        <begin position="427"/>
        <end position="446"/>
    </location>
</feature>
<dbReference type="InterPro" id="IPR041618">
    <property type="entry name" value="PKS_DE"/>
</dbReference>
<evidence type="ECO:0000313" key="15">
    <source>
        <dbReference type="Proteomes" id="UP000254425"/>
    </source>
</evidence>
<dbReference type="InterPro" id="IPR020806">
    <property type="entry name" value="PKS_PP-bd"/>
</dbReference>
<dbReference type="SUPFAM" id="SSF52151">
    <property type="entry name" value="FabD/lysophospholipase-like"/>
    <property type="match status" value="2"/>
</dbReference>
<feature type="domain" description="Carrier" evidence="11">
    <location>
        <begin position="1539"/>
        <end position="1614"/>
    </location>
</feature>
<dbReference type="GO" id="GO:0004312">
    <property type="term" value="F:fatty acid synthase activity"/>
    <property type="evidence" value="ECO:0007669"/>
    <property type="project" value="TreeGrafter"/>
</dbReference>
<protein>
    <submittedName>
        <fullName evidence="14">SDR family NAD(P)-dependent oxidoreductase</fullName>
    </submittedName>
</protein>
<dbReference type="InterPro" id="IPR001031">
    <property type="entry name" value="Thioesterase"/>
</dbReference>
<keyword evidence="15" id="KW-1185">Reference proteome</keyword>
<dbReference type="KEGG" id="sarm:DVA86_14700"/>
<dbReference type="SUPFAM" id="SSF53474">
    <property type="entry name" value="alpha/beta-Hydrolases"/>
    <property type="match status" value="1"/>
</dbReference>
<dbReference type="CDD" id="cd00833">
    <property type="entry name" value="PKS"/>
    <property type="match status" value="2"/>
</dbReference>
<dbReference type="Proteomes" id="UP000254425">
    <property type="component" value="Chromosome"/>
</dbReference>
<feature type="domain" description="Ketosynthase family 3 (KS3)" evidence="12">
    <location>
        <begin position="33"/>
        <end position="458"/>
    </location>
</feature>
<dbReference type="SMART" id="SM00823">
    <property type="entry name" value="PKS_PP"/>
    <property type="match status" value="2"/>
</dbReference>
<dbReference type="Pfam" id="PF00698">
    <property type="entry name" value="Acyl_transf_1"/>
    <property type="match status" value="2"/>
</dbReference>
<dbReference type="SUPFAM" id="SSF53901">
    <property type="entry name" value="Thiolase-like"/>
    <property type="match status" value="2"/>
</dbReference>
<feature type="domain" description="Ketosynthase family 3 (KS3)" evidence="12">
    <location>
        <begin position="1634"/>
        <end position="2060"/>
    </location>
</feature>
<dbReference type="NCBIfam" id="NF045894">
    <property type="entry name" value="PKS_plus_SDR"/>
    <property type="match status" value="1"/>
</dbReference>
<dbReference type="InterPro" id="IPR013968">
    <property type="entry name" value="PKS_KR"/>
</dbReference>
<dbReference type="Gene3D" id="3.30.70.3290">
    <property type="match status" value="2"/>
</dbReference>
<organism evidence="14 15">
    <name type="scientific">Streptomyces armeniacus</name>
    <dbReference type="NCBI Taxonomy" id="83291"/>
    <lineage>
        <taxon>Bacteria</taxon>
        <taxon>Bacillati</taxon>
        <taxon>Actinomycetota</taxon>
        <taxon>Actinomycetes</taxon>
        <taxon>Kitasatosporales</taxon>
        <taxon>Streptomycetaceae</taxon>
        <taxon>Streptomyces</taxon>
    </lineage>
</organism>
<dbReference type="FunFam" id="1.10.1200.10:FF:000007">
    <property type="entry name" value="Probable polyketide synthase pks17"/>
    <property type="match status" value="2"/>
</dbReference>
<dbReference type="InterPro" id="IPR006162">
    <property type="entry name" value="Ppantetheine_attach_site"/>
</dbReference>
<dbReference type="SMART" id="SM00822">
    <property type="entry name" value="PKS_KR"/>
    <property type="match status" value="2"/>
</dbReference>
<dbReference type="FunFam" id="3.40.366.10:FF:000002">
    <property type="entry name" value="Probable polyketide synthase 2"/>
    <property type="match status" value="1"/>
</dbReference>
<keyword evidence="7" id="KW-0511">Multifunctional enzyme</keyword>
<dbReference type="Pfam" id="PF00550">
    <property type="entry name" value="PP-binding"/>
    <property type="match status" value="2"/>
</dbReference>
<keyword evidence="5" id="KW-0808">Transferase</keyword>
<dbReference type="EMBL" id="CP031320">
    <property type="protein sequence ID" value="AXK33718.1"/>
    <property type="molecule type" value="Genomic_DNA"/>
</dbReference>
<evidence type="ECO:0000259" key="11">
    <source>
        <dbReference type="PROSITE" id="PS50075"/>
    </source>
</evidence>
<dbReference type="InterPro" id="IPR014031">
    <property type="entry name" value="Ketoacyl_synth_C"/>
</dbReference>
<gene>
    <name evidence="14" type="ORF">DVA86_14700</name>
</gene>
<dbReference type="Pfam" id="PF08990">
    <property type="entry name" value="Docking"/>
    <property type="match status" value="1"/>
</dbReference>
<dbReference type="PROSITE" id="PS00012">
    <property type="entry name" value="PHOSPHOPANTETHEINE"/>
    <property type="match status" value="2"/>
</dbReference>
<keyword evidence="4" id="KW-0597">Phosphoprotein</keyword>
<dbReference type="InterPro" id="IPR042104">
    <property type="entry name" value="PKS_dehydratase_sf"/>
</dbReference>
<feature type="region of interest" description="Disordered" evidence="10">
    <location>
        <begin position="2060"/>
        <end position="2085"/>
    </location>
</feature>
<dbReference type="InterPro" id="IPR001227">
    <property type="entry name" value="Ac_transferase_dom_sf"/>
</dbReference>
<dbReference type="Pfam" id="PF14765">
    <property type="entry name" value="PS-DH"/>
    <property type="match status" value="1"/>
</dbReference>
<sequence length="3793" mass="396120">MGDEEKILDYLRKVTADLHQTRQRLQAAEAKNREPVAIVSIGCRFPGGADGPEELWELLRSGTDTMTEWPAERGWDTQELYDPEPGKPGKAYTTMGAFLDRAADFDAGFFGIAPREATGMDPQQRLLLETSWEAFERAGIDPLSLRGSRTGVFAGTNLLDYPALLSAARDPEAQDGVGNSPSVVSGRISYALGLEGPAMTIDTACSASLVALHLAAQALRAGECDLALAGGATVMATPTLFLEFSRQGGLARDGRCKAFSEDADGTGWGEGAGMLLVERLSDARRNGHPVLAVLRGSAVNQDGASNGLTAPNGPSQQRVIWQALDNAELAPGDVDAVEAHGTGTKLGDPIEAQALLATYGQDRDAERPLWLGSVKSNLGHTQAAAGLAGVIKMVQAMRHGELPRTLHLSEPSTHVDWTAGNVKLLSESRPWPDADRPRRAGVSSFGISGTNAHVILESPEPPPNPTAADGAQQNQARPAIEDGPQPRSTHADAQAGGPTHVGQDAAPLPFAVSGRTDAALRAQAARLRTHLHGPAGRDQRPADVAWSLAATRSAFEHRAVVVARDHDALLRGLDAVADGSPRPGVVRGVADTEGGTVFVFPGHGPQWHGMAVRLLEEDAEFRTALTEIASAVEQFTDWSVLEVLKGADGAPPMDRVDVVQPLLFAVGAALARLWRARGVTPSAVVGHSQGEITAAYVAGALSLEDAARVIVRRGQALAVLAGRGGLASVALPLADVEERLARWDGALSVGAVNGPRSVVVSGDAAALAELLEELAADGVRARRVAIDYASHSAHVDEVRDRLAAGFANVSPSTGDVPFFSTVTGDWLDTARLDADYWFRNLRGTVRFETAVRALAEQGHRAFVEVGPHPVLTTAVGDTLEAAGVTDAVITGTLRRDDGGADRFLASAAELAVRGGPVDWRTVVDGVVGGARADGEQGDEGNEGDAPCRRVELPTYAYQRRRYWPQATEGPRQEPGATADAPFWDAVENRDVAALTRALHVDTDTLARLLPALSDYRRRAVEGATADSWRYRVVWKPVGTDGAPALRGTWLLPLPAGREDDPYVTSVRDALVRAGARPVPVPLDPQGGRTEYADALRSATDDATADAAGEAPAGVLSLLGLDTTPYASLPELPCGYAASVTLVQALDDLASHAPLWLATAGAVTAAPGDEPGPGHLEQALVWGFGRVVALEQPERWGGLVDAPAAPDTASGDRLAAVLAAGTEDAVAVRATGVHARRLVRAGTGGLPGVRDWTPSGTVLVTGGTGALGRHTARWLARHGDAHLLLVSRSGPDAPGARELEAELRESGTGVTIASCDIADRDALAALLADIPADRPLSAVLHTAAVLDDGVITALTPERLAHVLRVKAQGARNLDALTAGLDLSAFVLFSSTSGTFGSSGHANYAPGNAFLDALAEDRRARGLPATAVAWSGWAEDGMAAGAVEQRLRRHGVRPMDPETAVSALQQALDHDDTAVVVSDIDWDVFGGELAGGRPRPLYAELPEAQRAQAARAADTAGDRQADDGQGLARQLAGLGENEQRQAVLDLVRAHIAYVLNHPSPDDVEPTRAFRELGFDSLTAVELRNTLTGATGQQLPATLVYDYPTPAALAEHLRAELAPGTGASGAAAAAPVRVDAGEPVAIVAMSCRFPGGANSPEEFWELLARGGDAMTPWPDDRDWDVDALYDPEPGLPGKSYTRYGGFVDGMADFDPAFFEISPREALAMDPQQRLLLETSWEAFERAGIAPDTLRGSRTGVFAGTNYQDYASRPLAPAEGADAHLGTGNSASVMSGRVSYTLGLEGPAVTVDTACSSSLVALHLAAQALRGGECDLALAGGVTLMSAPGLFVDFSRQRGLAADGRCKAFADAADGTGWGEGIGMLLVERLSDARRNGHPVLAVVRGSAVNQDGASNGLTAPNGPSQQRVIRAALASGGLEPGDVDAVEAHGTGTTLGDPIEAQALLATYGRERDAERPLRLGAVKSNIGHTQAAAGAAGIIKMVEAFRHRRLPRTLHVDAPSSHVDWSAGHIELLTEAADWPETDRPRRAGVSSFGISGTNAHIILEEAPRETAPETGEEPGTDGDTEGATDSGAPLVPWVLSARSAAALRDQAARLLAHAADHPGQHPRDVGHSLAVSRTAWEHRTVLLGADRDELLAQLAGLAEGPPGSAPQVPAGTVQRGGRTAFLFAGQGAQRLGMGSGLYAAFPVFAEAFDAACALLDAEIAGELAGEGDTRPLRDVVFGDDADALNRTGRTQPALFAFEVALYRLVESWGLVPDQLVGHSIGELAAAHVAGVLSLEDACRVVAARGRLMEALPEGGAMVALQASEDEVLPLLEGSLPEGPLSEGRAAEAGIAALNGPRATVVSGTEAAVDAVAEHVRDTLGRKVTRLRVSHAFHSPLMEPMLDAFRTVLETVDFAAPRIPVVSNVTGAPATAAELCSPEYWVRHVREPVRFADGVGWLAAHGITRFLEIGPDGTLTALAGESTGEHDPYLTPALRKDRHEVRTVLTAAAELYVRGAPVAWDALLPGAQRVELPTYAFQRRRYWLETARWTGDLGAAGLEQPAHPFLGAAVAPVGSDSVVFTGSLSTQTHPWLADHVILGQAILPGTGYLDLAVHAGDRTGCGVVAELTLETPLVIPGKGAVHLQLLVGPPDDTGRRTFGVHSRQSDAAQDDPWQRHAQGLLAPSDPATPAPADLTAWPPAGAERLDTDGLYEGFTGGGFGYGPAFQGLETVWRRGEEIFAEVALPEPVRADADRFALHPALLDAAVQALITRPREGGASVEPSEEAASEPKAAPVPKAMRPSERGTSEGSAEERRDRVQAAGGEPSEQGALLPFAWSGLTLHAVGASALRVRLAPTDRPNEFSVLVTDTDGLPVASADALTLRTLSAEQLHRDATPELPLLRAHWKPFGSAPRPDAASLRWILLGQGGDGAGGDGGVGKALDSAGVHLETYADLETVGKAAATGMAMPEAVLAVLDGRSREGTPPEALRGLLAEAHGLCRRWLEDERFADSRLFLLTRGAVSAADGEPVRDVAGAALCGMVRSIQAEHPERLHLIDLDDTEASRAAVLAAVAAARPQTAVRDGELLLPGLARTADSTDAADAATDDPGAPAFAPDGTVLVTGATGTLGRIVARHLVSAHGVRRLLLAGRRGPDADGASELAAELTALGADVRLAACDVSDRDALRALLRTVDDGHPLTGVVHVAGVVDDGTATSLTPEQFDRVLRPKADAAWLLHELTADLGLSAFVLYSSAAATFGSPGQANYAAANAFLDALAAHRHALELPATSLAWGVWEDGSALTAGLGDADRRRMARGGMRPLTADEGMALFDAGLASGEPALTALGIAPGALDALLRGRPAASGGTQTRRTAGDAPASAPTLRAELAGLGAEERRTALFELVRDRVAGVLGHASTEGIEPDQSFTELGFDSLTSVELRNQLVAATGLRLPPTLVFDLATAEALAGHLDGLLADGGAAAQAGDPGDTGDTGGGQRDGTLGALFRQATEANRIDDGFELLLAAAKLRPTFATPGELDTVADPVKLASASASANASAITSATTGTGTDAGAGSTPPPLVCFSSYVALAGVHQYARFASAFRGERDVWALHTQGFGRGEPLPESLAAIARLQAEATLACTGGVPPVLLGSSSGGILALAVAEHMEREGVRPPAVLLLDTYMPRADSPFVRFSAEMLKGMFERESMFAQMDSDRLTAMSWYIRMVGEWEPEELSTPVLLLRSSEPPLPAEALGDDADAWQAEWDRAQQVVDVRGSHFTMMEDHAANTARTAADLLAALPGRHV</sequence>
<dbReference type="GO" id="GO:0033068">
    <property type="term" value="P:macrolide biosynthetic process"/>
    <property type="evidence" value="ECO:0007669"/>
    <property type="project" value="UniProtKB-ARBA"/>
</dbReference>
<comment type="pathway">
    <text evidence="2">Antibiotic biosynthesis.</text>
</comment>
<dbReference type="Pfam" id="PF21089">
    <property type="entry name" value="PKS_DH_N"/>
    <property type="match status" value="1"/>
</dbReference>
<dbReference type="SMART" id="SM00824">
    <property type="entry name" value="PKS_TE"/>
    <property type="match status" value="1"/>
</dbReference>
<feature type="region of interest" description="Disordered" evidence="10">
    <location>
        <begin position="3473"/>
        <end position="3492"/>
    </location>
</feature>
<dbReference type="InterPro" id="IPR029058">
    <property type="entry name" value="AB_hydrolase_fold"/>
</dbReference>
<dbReference type="FunFam" id="3.40.47.10:FF:000019">
    <property type="entry name" value="Polyketide synthase type I"/>
    <property type="match status" value="2"/>
</dbReference>
<evidence type="ECO:0000256" key="10">
    <source>
        <dbReference type="SAM" id="MobiDB-lite"/>
    </source>
</evidence>
<feature type="compositionally biased region" description="Low complexity" evidence="10">
    <location>
        <begin position="2787"/>
        <end position="2796"/>
    </location>
</feature>
<dbReference type="Gene3D" id="3.10.129.110">
    <property type="entry name" value="Polyketide synthase dehydratase"/>
    <property type="match status" value="1"/>
</dbReference>
<evidence type="ECO:0000256" key="5">
    <source>
        <dbReference type="ARBA" id="ARBA00022679"/>
    </source>
</evidence>
<dbReference type="InterPro" id="IPR036291">
    <property type="entry name" value="NAD(P)-bd_dom_sf"/>
</dbReference>
<feature type="compositionally biased region" description="Basic and acidic residues" evidence="10">
    <location>
        <begin position="2798"/>
        <end position="2816"/>
    </location>
</feature>
<dbReference type="Pfam" id="PF16197">
    <property type="entry name" value="KAsynt_C_assoc"/>
    <property type="match status" value="2"/>
</dbReference>
<evidence type="ECO:0000256" key="7">
    <source>
        <dbReference type="ARBA" id="ARBA00023268"/>
    </source>
</evidence>
<dbReference type="InterPro" id="IPR050091">
    <property type="entry name" value="PKS_NRPS_Biosynth_Enz"/>
</dbReference>
<dbReference type="InterPro" id="IPR015083">
    <property type="entry name" value="NorB/c/GfsB-D-like_docking"/>
</dbReference>
<dbReference type="Pfam" id="PF18369">
    <property type="entry name" value="PKS_DE"/>
    <property type="match status" value="1"/>
</dbReference>
<dbReference type="Pfam" id="PF00109">
    <property type="entry name" value="ketoacyl-synt"/>
    <property type="match status" value="2"/>
</dbReference>
<dbReference type="SMART" id="SM00826">
    <property type="entry name" value="PKS_DH"/>
    <property type="match status" value="1"/>
</dbReference>
<dbReference type="SMART" id="SM01294">
    <property type="entry name" value="PKS_PP_betabranch"/>
    <property type="match status" value="2"/>
</dbReference>
<dbReference type="InterPro" id="IPR036736">
    <property type="entry name" value="ACP-like_sf"/>
</dbReference>
<dbReference type="Pfam" id="PF02801">
    <property type="entry name" value="Ketoacyl-synt_C"/>
    <property type="match status" value="2"/>
</dbReference>
<evidence type="ECO:0000259" key="12">
    <source>
        <dbReference type="PROSITE" id="PS52004"/>
    </source>
</evidence>
<dbReference type="SUPFAM" id="SSF51735">
    <property type="entry name" value="NAD(P)-binding Rossmann-fold domains"/>
    <property type="match status" value="4"/>
</dbReference>
<dbReference type="SMART" id="SM00827">
    <property type="entry name" value="PKS_AT"/>
    <property type="match status" value="2"/>
</dbReference>
<dbReference type="Gene3D" id="3.40.47.10">
    <property type="match status" value="2"/>
</dbReference>
<dbReference type="InterPro" id="IPR049552">
    <property type="entry name" value="PKS_DH_N"/>
</dbReference>
<evidence type="ECO:0000256" key="9">
    <source>
        <dbReference type="PROSITE-ProRule" id="PRU01363"/>
    </source>
</evidence>
<dbReference type="GO" id="GO:0031177">
    <property type="term" value="F:phosphopantetheine binding"/>
    <property type="evidence" value="ECO:0007669"/>
    <property type="project" value="InterPro"/>
</dbReference>
<feature type="active site" description="Proton acceptor; for dehydratase activity" evidence="9">
    <location>
        <position position="2593"/>
    </location>
</feature>
<dbReference type="InterPro" id="IPR009081">
    <property type="entry name" value="PP-bd_ACP"/>
</dbReference>
<dbReference type="InterPro" id="IPR014043">
    <property type="entry name" value="Acyl_transferase_dom"/>
</dbReference>
<dbReference type="GO" id="GO:0004315">
    <property type="term" value="F:3-oxoacyl-[acyl-carrier-protein] synthase activity"/>
    <property type="evidence" value="ECO:0007669"/>
    <property type="project" value="InterPro"/>
</dbReference>
<dbReference type="InterPro" id="IPR020802">
    <property type="entry name" value="TesA-like"/>
</dbReference>
<dbReference type="PROSITE" id="PS50075">
    <property type="entry name" value="CARRIER"/>
    <property type="match status" value="2"/>
</dbReference>
<evidence type="ECO:0000256" key="1">
    <source>
        <dbReference type="ARBA" id="ARBA00001957"/>
    </source>
</evidence>
<feature type="active site" description="Proton donor; for dehydratase activity" evidence="9">
    <location>
        <position position="2761"/>
    </location>
</feature>
<dbReference type="SMART" id="SM00825">
    <property type="entry name" value="PKS_KS"/>
    <property type="match status" value="2"/>
</dbReference>
<dbReference type="Gene3D" id="3.40.366.10">
    <property type="entry name" value="Malonyl-Coenzyme A Acyl Carrier Protein, domain 2"/>
    <property type="match status" value="2"/>
</dbReference>
<comment type="cofactor">
    <cofactor evidence="1">
        <name>pantetheine 4'-phosphate</name>
        <dbReference type="ChEBI" id="CHEBI:47942"/>
    </cofactor>
</comment>
<dbReference type="Pfam" id="PF00975">
    <property type="entry name" value="Thioesterase"/>
    <property type="match status" value="1"/>
</dbReference>
<dbReference type="PROSITE" id="PS52004">
    <property type="entry name" value="KS3_2"/>
    <property type="match status" value="2"/>
</dbReference>
<dbReference type="CDD" id="cd08952">
    <property type="entry name" value="KR_1_SDR_x"/>
    <property type="match status" value="1"/>
</dbReference>
<dbReference type="InterPro" id="IPR016039">
    <property type="entry name" value="Thiolase-like"/>
</dbReference>
<dbReference type="InterPro" id="IPR018201">
    <property type="entry name" value="Ketoacyl_synth_AS"/>
</dbReference>
<dbReference type="PROSITE" id="PS52019">
    <property type="entry name" value="PKS_MFAS_DH"/>
    <property type="match status" value="1"/>
</dbReference>
<keyword evidence="8" id="KW-0012">Acyltransferase</keyword>
<dbReference type="SUPFAM" id="SSF47336">
    <property type="entry name" value="ACP-like"/>
    <property type="match status" value="1"/>
</dbReference>
<dbReference type="Gene3D" id="3.40.50.720">
    <property type="entry name" value="NAD(P)-binding Rossmann-like Domain"/>
    <property type="match status" value="2"/>
</dbReference>
<dbReference type="InterPro" id="IPR020807">
    <property type="entry name" value="PKS_DH"/>
</dbReference>
<evidence type="ECO:0000313" key="14">
    <source>
        <dbReference type="EMBL" id="AXK33718.1"/>
    </source>
</evidence>
<dbReference type="InterPro" id="IPR049551">
    <property type="entry name" value="PKS_DH_C"/>
</dbReference>
<evidence type="ECO:0000256" key="4">
    <source>
        <dbReference type="ARBA" id="ARBA00022553"/>
    </source>
</evidence>
<dbReference type="InterPro" id="IPR049900">
    <property type="entry name" value="PKS_mFAS_DH"/>
</dbReference>
<dbReference type="PANTHER" id="PTHR43775">
    <property type="entry name" value="FATTY ACID SYNTHASE"/>
    <property type="match status" value="1"/>
</dbReference>
<dbReference type="PROSITE" id="PS00606">
    <property type="entry name" value="KS3_1"/>
    <property type="match status" value="2"/>
</dbReference>
<feature type="region of interest" description="N-terminal hotdog fold" evidence="9">
    <location>
        <begin position="2561"/>
        <end position="2686"/>
    </location>
</feature>
<feature type="region of interest" description="Disordered" evidence="10">
    <location>
        <begin position="2771"/>
        <end position="2827"/>
    </location>
</feature>
<feature type="region of interest" description="Disordered" evidence="10">
    <location>
        <begin position="3353"/>
        <end position="3374"/>
    </location>
</feature>
<dbReference type="InterPro" id="IPR057326">
    <property type="entry name" value="KR_dom"/>
</dbReference>
<name>A0A345XQ02_9ACTN</name>
<dbReference type="CDD" id="cd08956">
    <property type="entry name" value="KR_3_FAS_SDR_x"/>
    <property type="match status" value="1"/>
</dbReference>
<feature type="region of interest" description="C-terminal hotdog fold" evidence="9">
    <location>
        <begin position="2700"/>
        <end position="2889"/>
    </location>
</feature>
<evidence type="ECO:0000256" key="2">
    <source>
        <dbReference type="ARBA" id="ARBA00004792"/>
    </source>
</evidence>
<evidence type="ECO:0000256" key="8">
    <source>
        <dbReference type="ARBA" id="ARBA00023315"/>
    </source>
</evidence>
<dbReference type="Gene3D" id="6.10.140.1830">
    <property type="match status" value="1"/>
</dbReference>
<feature type="domain" description="Carrier" evidence="11">
    <location>
        <begin position="3391"/>
        <end position="3466"/>
    </location>
</feature>
<dbReference type="InterPro" id="IPR020841">
    <property type="entry name" value="PKS_Beta-ketoAc_synthase_dom"/>
</dbReference>
<feature type="compositionally biased region" description="Acidic residues" evidence="10">
    <location>
        <begin position="2069"/>
        <end position="2081"/>
    </location>
</feature>
<dbReference type="GO" id="GO:0006633">
    <property type="term" value="P:fatty acid biosynthetic process"/>
    <property type="evidence" value="ECO:0007669"/>
    <property type="project" value="InterPro"/>
</dbReference>
<proteinExistence type="predicted"/>
<dbReference type="Gene3D" id="3.40.50.1820">
    <property type="entry name" value="alpha/beta hydrolase"/>
    <property type="match status" value="1"/>
</dbReference>